<evidence type="ECO:0000256" key="5">
    <source>
        <dbReference type="ARBA" id="ARBA00023002"/>
    </source>
</evidence>
<dbReference type="Gene3D" id="3.30.43.10">
    <property type="entry name" value="Uridine Diphospho-n-acetylenolpyruvylglucosamine Reductase, domain 2"/>
    <property type="match status" value="1"/>
</dbReference>
<dbReference type="InterPro" id="IPR006093">
    <property type="entry name" value="Oxy_OxRdtase_FAD_BS"/>
</dbReference>
<dbReference type="Proteomes" id="UP000581135">
    <property type="component" value="Unassembled WGS sequence"/>
</dbReference>
<sequence>MSTTRLKTRDGDAVPTEAIDELKSLVRGDLIVPGSEQYETARRIWNALIDKHPGAILRCHGTADVSAAIKFASKHDILVSVRGGGHNVGGRAVCDDGLVIDLSRMRAIYVDPTSRTVRAQGGALLGDVDRETHVHGLAVPLGVVSMTGIGGLTTGGGFGWLARKYGPTCDNVIEAEVVTADGSIKTASAGQNPDLYWGICGGSGNFGIVTSFLYRAYPLSTVLGGMIAYPRAAAPKILRGYRDIIRDAPDELTVYAALLWGPDGTPLTALVPCWIGDDKEVGRQAIKALTEIDEPLVVDLHEMPFTAMQSMLDAAYGPGSRNYWKSAYLSDLTDDAIDTIVEQSKGMTVPGSGILIEHCTGATKSKAMGENAFAQRGQDYLIALLPLWTRPADDKAQIAWAKAAHDALAPFAAGGTYLNYIGADEDTTVIAAFGENLGRLREIKRTYDPTNFFRANANIAP</sequence>
<protein>
    <submittedName>
        <fullName evidence="7">FAD/FMN-containing dehydrogenase</fullName>
    </submittedName>
</protein>
<comment type="cofactor">
    <cofactor evidence="1">
        <name>FAD</name>
        <dbReference type="ChEBI" id="CHEBI:57692"/>
    </cofactor>
</comment>
<dbReference type="Pfam" id="PF08031">
    <property type="entry name" value="BBE"/>
    <property type="match status" value="1"/>
</dbReference>
<keyword evidence="3" id="KW-0285">Flavoprotein</keyword>
<dbReference type="GO" id="GO:0016491">
    <property type="term" value="F:oxidoreductase activity"/>
    <property type="evidence" value="ECO:0007669"/>
    <property type="project" value="UniProtKB-KW"/>
</dbReference>
<dbReference type="InterPro" id="IPR016166">
    <property type="entry name" value="FAD-bd_PCMH"/>
</dbReference>
<keyword evidence="5" id="KW-0560">Oxidoreductase</keyword>
<dbReference type="InterPro" id="IPR050416">
    <property type="entry name" value="FAD-linked_Oxidoreductase"/>
</dbReference>
<reference evidence="7 8" key="1">
    <citation type="submission" date="2020-08" db="EMBL/GenBank/DDBJ databases">
        <title>Genomic Encyclopedia of Type Strains, Phase III (KMG-III): the genomes of soil and plant-associated and newly described type strains.</title>
        <authorList>
            <person name="Whitman W."/>
        </authorList>
    </citation>
    <scope>NUCLEOTIDE SEQUENCE [LARGE SCALE GENOMIC DNA]</scope>
    <source>
        <strain evidence="7 8">CECT 8803</strain>
    </source>
</reference>
<comment type="caution">
    <text evidence="7">The sequence shown here is derived from an EMBL/GenBank/DDBJ whole genome shotgun (WGS) entry which is preliminary data.</text>
</comment>
<proteinExistence type="inferred from homology"/>
<keyword evidence="4" id="KW-0274">FAD</keyword>
<evidence type="ECO:0000256" key="3">
    <source>
        <dbReference type="ARBA" id="ARBA00022630"/>
    </source>
</evidence>
<name>A0A839T101_9PROT</name>
<evidence type="ECO:0000256" key="4">
    <source>
        <dbReference type="ARBA" id="ARBA00022827"/>
    </source>
</evidence>
<dbReference type="PANTHER" id="PTHR42973:SF39">
    <property type="entry name" value="FAD-BINDING PCMH-TYPE DOMAIN-CONTAINING PROTEIN"/>
    <property type="match status" value="1"/>
</dbReference>
<dbReference type="SUPFAM" id="SSF56176">
    <property type="entry name" value="FAD-binding/transporter-associated domain-like"/>
    <property type="match status" value="1"/>
</dbReference>
<evidence type="ECO:0000313" key="7">
    <source>
        <dbReference type="EMBL" id="MBB3066823.1"/>
    </source>
</evidence>
<dbReference type="InterPro" id="IPR016169">
    <property type="entry name" value="FAD-bd_PCMH_sub2"/>
</dbReference>
<dbReference type="InterPro" id="IPR006094">
    <property type="entry name" value="Oxid_FAD_bind_N"/>
</dbReference>
<dbReference type="EMBL" id="JACHXA010000011">
    <property type="protein sequence ID" value="MBB3066823.1"/>
    <property type="molecule type" value="Genomic_DNA"/>
</dbReference>
<organism evidence="7 8">
    <name type="scientific">Limibacillus halophilus</name>
    <dbReference type="NCBI Taxonomy" id="1579333"/>
    <lineage>
        <taxon>Bacteria</taxon>
        <taxon>Pseudomonadati</taxon>
        <taxon>Pseudomonadota</taxon>
        <taxon>Alphaproteobacteria</taxon>
        <taxon>Rhodospirillales</taxon>
        <taxon>Rhodovibrionaceae</taxon>
        <taxon>Limibacillus</taxon>
    </lineage>
</organism>
<comment type="similarity">
    <text evidence="2">Belongs to the oxygen-dependent FAD-linked oxidoreductase family.</text>
</comment>
<dbReference type="InterPro" id="IPR016167">
    <property type="entry name" value="FAD-bd_PCMH_sub1"/>
</dbReference>
<dbReference type="Gene3D" id="3.30.465.10">
    <property type="match status" value="1"/>
</dbReference>
<feature type="domain" description="FAD-binding PCMH-type" evidence="6">
    <location>
        <begin position="49"/>
        <end position="219"/>
    </location>
</feature>
<dbReference type="InterPro" id="IPR036318">
    <property type="entry name" value="FAD-bd_PCMH-like_sf"/>
</dbReference>
<dbReference type="PANTHER" id="PTHR42973">
    <property type="entry name" value="BINDING OXIDOREDUCTASE, PUTATIVE (AFU_ORTHOLOGUE AFUA_1G17690)-RELATED"/>
    <property type="match status" value="1"/>
</dbReference>
<gene>
    <name evidence="7" type="ORF">FHR98_003134</name>
</gene>
<dbReference type="InterPro" id="IPR012951">
    <property type="entry name" value="BBE"/>
</dbReference>
<evidence type="ECO:0000256" key="1">
    <source>
        <dbReference type="ARBA" id="ARBA00001974"/>
    </source>
</evidence>
<dbReference type="RefSeq" id="WP_183417655.1">
    <property type="nucleotide sequence ID" value="NZ_JACHXA010000011.1"/>
</dbReference>
<accession>A0A839T101</accession>
<dbReference type="Pfam" id="PF01565">
    <property type="entry name" value="FAD_binding_4"/>
    <property type="match status" value="1"/>
</dbReference>
<dbReference type="Gene3D" id="3.40.462.20">
    <property type="match status" value="1"/>
</dbReference>
<dbReference type="GO" id="GO:0071949">
    <property type="term" value="F:FAD binding"/>
    <property type="evidence" value="ECO:0007669"/>
    <property type="project" value="InterPro"/>
</dbReference>
<dbReference type="PROSITE" id="PS00862">
    <property type="entry name" value="OX2_COVAL_FAD"/>
    <property type="match status" value="1"/>
</dbReference>
<evidence type="ECO:0000256" key="2">
    <source>
        <dbReference type="ARBA" id="ARBA00005466"/>
    </source>
</evidence>
<dbReference type="PROSITE" id="PS51387">
    <property type="entry name" value="FAD_PCMH"/>
    <property type="match status" value="1"/>
</dbReference>
<keyword evidence="8" id="KW-1185">Reference proteome</keyword>
<evidence type="ECO:0000259" key="6">
    <source>
        <dbReference type="PROSITE" id="PS51387"/>
    </source>
</evidence>
<evidence type="ECO:0000313" key="8">
    <source>
        <dbReference type="Proteomes" id="UP000581135"/>
    </source>
</evidence>
<dbReference type="AlphaFoldDB" id="A0A839T101"/>